<dbReference type="Proteomes" id="UP000265520">
    <property type="component" value="Unassembled WGS sequence"/>
</dbReference>
<dbReference type="AlphaFoldDB" id="A0A392PT14"/>
<name>A0A392PT14_9FABA</name>
<feature type="non-terminal residue" evidence="2">
    <location>
        <position position="34"/>
    </location>
</feature>
<feature type="region of interest" description="Disordered" evidence="1">
    <location>
        <begin position="1"/>
        <end position="34"/>
    </location>
</feature>
<evidence type="ECO:0000256" key="1">
    <source>
        <dbReference type="SAM" id="MobiDB-lite"/>
    </source>
</evidence>
<organism evidence="2 3">
    <name type="scientific">Trifolium medium</name>
    <dbReference type="NCBI Taxonomy" id="97028"/>
    <lineage>
        <taxon>Eukaryota</taxon>
        <taxon>Viridiplantae</taxon>
        <taxon>Streptophyta</taxon>
        <taxon>Embryophyta</taxon>
        <taxon>Tracheophyta</taxon>
        <taxon>Spermatophyta</taxon>
        <taxon>Magnoliopsida</taxon>
        <taxon>eudicotyledons</taxon>
        <taxon>Gunneridae</taxon>
        <taxon>Pentapetalae</taxon>
        <taxon>rosids</taxon>
        <taxon>fabids</taxon>
        <taxon>Fabales</taxon>
        <taxon>Fabaceae</taxon>
        <taxon>Papilionoideae</taxon>
        <taxon>50 kb inversion clade</taxon>
        <taxon>NPAAA clade</taxon>
        <taxon>Hologalegina</taxon>
        <taxon>IRL clade</taxon>
        <taxon>Trifolieae</taxon>
        <taxon>Trifolium</taxon>
    </lineage>
</organism>
<accession>A0A392PT14</accession>
<dbReference type="EMBL" id="LXQA010093015">
    <property type="protein sequence ID" value="MCI14590.1"/>
    <property type="molecule type" value="Genomic_DNA"/>
</dbReference>
<reference evidence="2 3" key="1">
    <citation type="journal article" date="2018" name="Front. Plant Sci.">
        <title>Red Clover (Trifolium pratense) and Zigzag Clover (T. medium) - A Picture of Genomic Similarities and Differences.</title>
        <authorList>
            <person name="Dluhosova J."/>
            <person name="Istvanek J."/>
            <person name="Nedelnik J."/>
            <person name="Repkova J."/>
        </authorList>
    </citation>
    <scope>NUCLEOTIDE SEQUENCE [LARGE SCALE GENOMIC DNA]</scope>
    <source>
        <strain evidence="3">cv. 10/8</strain>
        <tissue evidence="2">Leaf</tissue>
    </source>
</reference>
<comment type="caution">
    <text evidence="2">The sequence shown here is derived from an EMBL/GenBank/DDBJ whole genome shotgun (WGS) entry which is preliminary data.</text>
</comment>
<sequence length="34" mass="3614">MSLLKNLSEFGEDEGGAEFEEHGADASSKNTVLT</sequence>
<protein>
    <submittedName>
        <fullName evidence="2">Uncharacterized protein</fullName>
    </submittedName>
</protein>
<evidence type="ECO:0000313" key="2">
    <source>
        <dbReference type="EMBL" id="MCI14590.1"/>
    </source>
</evidence>
<evidence type="ECO:0000313" key="3">
    <source>
        <dbReference type="Proteomes" id="UP000265520"/>
    </source>
</evidence>
<keyword evidence="3" id="KW-1185">Reference proteome</keyword>
<proteinExistence type="predicted"/>